<sequence>MNNTMKKIVLLVSCMLIGSLAIAQSKYEKGMEKAFSLLKEKKTVEAANVFERISAATPTEWLPSYHAARINVMLGFAIKDKSKLAQQLEKAQAQIDHATSISPNNPEIMILQAMLYTVWVAYDGATYGMQYAPKVSEIYAKAYALDKNNPRVVLTKTEWEIGSARYFGKDTAPFCKELERAKTLFETATKKDDFSPNWGKERATQLVEECKN</sequence>
<accession>A0A2T6C179</accession>
<dbReference type="AlphaFoldDB" id="A0A2T6C179"/>
<gene>
    <name evidence="3" type="ORF">C8N46_103163</name>
</gene>
<organism evidence="3 4">
    <name type="scientific">Kordia periserrulae</name>
    <dbReference type="NCBI Taxonomy" id="701523"/>
    <lineage>
        <taxon>Bacteria</taxon>
        <taxon>Pseudomonadati</taxon>
        <taxon>Bacteroidota</taxon>
        <taxon>Flavobacteriia</taxon>
        <taxon>Flavobacteriales</taxon>
        <taxon>Flavobacteriaceae</taxon>
        <taxon>Kordia</taxon>
    </lineage>
</organism>
<comment type="caution">
    <text evidence="3">The sequence shown here is derived from an EMBL/GenBank/DDBJ whole genome shotgun (WGS) entry which is preliminary data.</text>
</comment>
<dbReference type="Proteomes" id="UP000244090">
    <property type="component" value="Unassembled WGS sequence"/>
</dbReference>
<feature type="chain" id="PRO_5015762326" description="Tetratricopeptide repeat protein" evidence="2">
    <location>
        <begin position="24"/>
        <end position="212"/>
    </location>
</feature>
<keyword evidence="1" id="KW-0175">Coiled coil</keyword>
<evidence type="ECO:0000256" key="1">
    <source>
        <dbReference type="SAM" id="Coils"/>
    </source>
</evidence>
<dbReference type="InterPro" id="IPR011990">
    <property type="entry name" value="TPR-like_helical_dom_sf"/>
</dbReference>
<evidence type="ECO:0008006" key="5">
    <source>
        <dbReference type="Google" id="ProtNLM"/>
    </source>
</evidence>
<proteinExistence type="predicted"/>
<reference evidence="3 4" key="1">
    <citation type="submission" date="2018-04" db="EMBL/GenBank/DDBJ databases">
        <title>Genomic Encyclopedia of Archaeal and Bacterial Type Strains, Phase II (KMG-II): from individual species to whole genera.</title>
        <authorList>
            <person name="Goeker M."/>
        </authorList>
    </citation>
    <scope>NUCLEOTIDE SEQUENCE [LARGE SCALE GENOMIC DNA]</scope>
    <source>
        <strain evidence="3 4">DSM 25731</strain>
    </source>
</reference>
<evidence type="ECO:0000313" key="4">
    <source>
        <dbReference type="Proteomes" id="UP000244090"/>
    </source>
</evidence>
<dbReference type="EMBL" id="QBKT01000003">
    <property type="protein sequence ID" value="PTX62065.1"/>
    <property type="molecule type" value="Genomic_DNA"/>
</dbReference>
<keyword evidence="2" id="KW-0732">Signal</keyword>
<evidence type="ECO:0000256" key="2">
    <source>
        <dbReference type="SAM" id="SignalP"/>
    </source>
</evidence>
<feature type="signal peptide" evidence="2">
    <location>
        <begin position="1"/>
        <end position="23"/>
    </location>
</feature>
<dbReference type="Gene3D" id="1.25.40.10">
    <property type="entry name" value="Tetratricopeptide repeat domain"/>
    <property type="match status" value="1"/>
</dbReference>
<protein>
    <recommendedName>
        <fullName evidence="5">Tetratricopeptide repeat protein</fullName>
    </recommendedName>
</protein>
<name>A0A2T6C179_9FLAO</name>
<feature type="coiled-coil region" evidence="1">
    <location>
        <begin position="74"/>
        <end position="101"/>
    </location>
</feature>
<dbReference type="SUPFAM" id="SSF48452">
    <property type="entry name" value="TPR-like"/>
    <property type="match status" value="1"/>
</dbReference>
<evidence type="ECO:0000313" key="3">
    <source>
        <dbReference type="EMBL" id="PTX62065.1"/>
    </source>
</evidence>
<keyword evidence="4" id="KW-1185">Reference proteome</keyword>